<evidence type="ECO:0000313" key="1">
    <source>
        <dbReference type="EMBL" id="KAK3234568.1"/>
    </source>
</evidence>
<proteinExistence type="predicted"/>
<gene>
    <name evidence="1" type="ORF">CYMTET_55119</name>
</gene>
<dbReference type="InterPro" id="IPR036770">
    <property type="entry name" value="Ankyrin_rpt-contain_sf"/>
</dbReference>
<dbReference type="SUPFAM" id="SSF140860">
    <property type="entry name" value="Pseudo ankyrin repeat-like"/>
    <property type="match status" value="1"/>
</dbReference>
<protein>
    <submittedName>
        <fullName evidence="1">Uncharacterized protein</fullName>
    </submittedName>
</protein>
<dbReference type="PANTHER" id="PTHR46586">
    <property type="entry name" value="ANKYRIN REPEAT-CONTAINING PROTEIN"/>
    <property type="match status" value="1"/>
</dbReference>
<evidence type="ECO:0000313" key="2">
    <source>
        <dbReference type="Proteomes" id="UP001190700"/>
    </source>
</evidence>
<dbReference type="InterPro" id="IPR052050">
    <property type="entry name" value="SecEffector_AnkRepeat"/>
</dbReference>
<comment type="caution">
    <text evidence="1">The sequence shown here is derived from an EMBL/GenBank/DDBJ whole genome shotgun (WGS) entry which is preliminary data.</text>
</comment>
<dbReference type="PANTHER" id="PTHR46586:SF1">
    <property type="entry name" value="ANKYRIN REPEAT-CONTAINING PROTEIN"/>
    <property type="match status" value="1"/>
</dbReference>
<reference evidence="1 2" key="1">
    <citation type="journal article" date="2015" name="Genome Biol. Evol.">
        <title>Comparative Genomics of a Bacterivorous Green Alga Reveals Evolutionary Causalities and Consequences of Phago-Mixotrophic Mode of Nutrition.</title>
        <authorList>
            <person name="Burns J.A."/>
            <person name="Paasch A."/>
            <person name="Narechania A."/>
            <person name="Kim E."/>
        </authorList>
    </citation>
    <scope>NUCLEOTIDE SEQUENCE [LARGE SCALE GENOMIC DNA]</scope>
    <source>
        <strain evidence="1 2">PLY_AMNH</strain>
    </source>
</reference>
<dbReference type="Gene3D" id="1.25.40.20">
    <property type="entry name" value="Ankyrin repeat-containing domain"/>
    <property type="match status" value="2"/>
</dbReference>
<name>A0AAE0BDG9_9CHLO</name>
<dbReference type="EMBL" id="LGRX02035483">
    <property type="protein sequence ID" value="KAK3234568.1"/>
    <property type="molecule type" value="Genomic_DNA"/>
</dbReference>
<keyword evidence="2" id="KW-1185">Reference proteome</keyword>
<dbReference type="Proteomes" id="UP001190700">
    <property type="component" value="Unassembled WGS sequence"/>
</dbReference>
<dbReference type="AlphaFoldDB" id="A0AAE0BDG9"/>
<accession>A0AAE0BDG9</accession>
<organism evidence="1 2">
    <name type="scientific">Cymbomonas tetramitiformis</name>
    <dbReference type="NCBI Taxonomy" id="36881"/>
    <lineage>
        <taxon>Eukaryota</taxon>
        <taxon>Viridiplantae</taxon>
        <taxon>Chlorophyta</taxon>
        <taxon>Pyramimonadophyceae</taxon>
        <taxon>Pyramimonadales</taxon>
        <taxon>Pyramimonadaceae</taxon>
        <taxon>Cymbomonas</taxon>
    </lineage>
</organism>
<sequence>MLKFGLANDLEFDFGVLSSAVVSGSMEIVSWLQTSHYQWSNHDACVVAIRCGNLEALAYLHSTRGLPILLKDKHEVFDVAAEVGNLHIMKYLHCLRCDDENSRDIPEFAETSWVLRGAYYTAAHYGNVDIMSYLDNFVSAHPQDCKHLAYYGCTVDAFDHVVRRLHNEYDQSYMSEDVFVAAIKNGDLNLVSYLARKRWPCNESTPLIIACRLHDIETIRFLHRLGFPFTERCLVQAAKRDDLQIVQYLCNHQCPLDAHASFQALIHCKGDFVILKYLRQIGCPWDDELMINGALGMQNLEMLDYLLNETECVPTCEHFEETAKINDLCMVKLLRKHRCPWNERVCFNAMMYAQGNLTILRHLREAGCPWDVHAMLHGATILQNARVLQYLIREMERDTMSDEFRNTLADIKNDEVKWLREAKSRELAYYEKVVAKQSDTLEE</sequence>
<dbReference type="SUPFAM" id="SSF48403">
    <property type="entry name" value="Ankyrin repeat"/>
    <property type="match status" value="1"/>
</dbReference>